<protein>
    <submittedName>
        <fullName evidence="2">ABC transporter permease</fullName>
    </submittedName>
</protein>
<feature type="transmembrane region" description="Helical" evidence="1">
    <location>
        <begin position="21"/>
        <end position="38"/>
    </location>
</feature>
<dbReference type="KEGG" id="coh:EAV92_00875"/>
<dbReference type="EMBL" id="CP033433">
    <property type="protein sequence ID" value="AYQ71284.1"/>
    <property type="molecule type" value="Genomic_DNA"/>
</dbReference>
<dbReference type="Pfam" id="PF12679">
    <property type="entry name" value="ABC2_membrane_2"/>
    <property type="match status" value="1"/>
</dbReference>
<feature type="transmembrane region" description="Helical" evidence="1">
    <location>
        <begin position="227"/>
        <end position="248"/>
    </location>
</feature>
<feature type="transmembrane region" description="Helical" evidence="1">
    <location>
        <begin position="115"/>
        <end position="137"/>
    </location>
</feature>
<keyword evidence="1" id="KW-0472">Membrane</keyword>
<feature type="transmembrane region" description="Helical" evidence="1">
    <location>
        <begin position="76"/>
        <end position="94"/>
    </location>
</feature>
<evidence type="ECO:0000313" key="3">
    <source>
        <dbReference type="Proteomes" id="UP000269097"/>
    </source>
</evidence>
<sequence>MNAFLVLLNKEWTEAVRTSKLIWLPAVFAILGITQPVLAKFMPDILKSAGSLPKGAVIDIPIAAPGEVLGQTLSQFGSIGILAVCLGFMGMISAERRSGAAAWVLVKPVSPLAYLLSKWSVSMLITLASFAVGYAAAWYETSVLIGTPDTALALKAGIAYAGWLALIVTAVLAAGAWMNAPAAAAFIPFAGATVLQIVQGFGFQGLKFLPSSLASQAINSLRASEPLAVWGASATTVAALALFVWLAIGGVRTRPLNG</sequence>
<evidence type="ECO:0000256" key="1">
    <source>
        <dbReference type="SAM" id="Phobius"/>
    </source>
</evidence>
<evidence type="ECO:0000313" key="2">
    <source>
        <dbReference type="EMBL" id="AYQ71284.1"/>
    </source>
</evidence>
<keyword evidence="3" id="KW-1185">Reference proteome</keyword>
<dbReference type="GO" id="GO:0140359">
    <property type="term" value="F:ABC-type transporter activity"/>
    <property type="evidence" value="ECO:0007669"/>
    <property type="project" value="InterPro"/>
</dbReference>
<dbReference type="Proteomes" id="UP000269097">
    <property type="component" value="Chromosome"/>
</dbReference>
<dbReference type="RefSeq" id="WP_123039348.1">
    <property type="nucleotide sequence ID" value="NZ_CP033433.1"/>
</dbReference>
<gene>
    <name evidence="2" type="ORF">EAV92_00875</name>
</gene>
<proteinExistence type="predicted"/>
<feature type="transmembrane region" description="Helical" evidence="1">
    <location>
        <begin position="157"/>
        <end position="178"/>
    </location>
</feature>
<dbReference type="AlphaFoldDB" id="A0A3G3JSW5"/>
<keyword evidence="1" id="KW-1133">Transmembrane helix</keyword>
<accession>A0A3G3JSW5</accession>
<organism evidence="2 3">
    <name type="scientific">Cohnella candidum</name>
    <dbReference type="NCBI Taxonomy" id="2674991"/>
    <lineage>
        <taxon>Bacteria</taxon>
        <taxon>Bacillati</taxon>
        <taxon>Bacillota</taxon>
        <taxon>Bacilli</taxon>
        <taxon>Bacillales</taxon>
        <taxon>Paenibacillaceae</taxon>
        <taxon>Cohnella</taxon>
    </lineage>
</organism>
<feature type="transmembrane region" description="Helical" evidence="1">
    <location>
        <begin position="185"/>
        <end position="207"/>
    </location>
</feature>
<reference evidence="2 3" key="1">
    <citation type="submission" date="2018-10" db="EMBL/GenBank/DDBJ databases">
        <title>Genome Sequence of Cohnella sp.</title>
        <authorList>
            <person name="Srinivasan S."/>
            <person name="Kim M.K."/>
        </authorList>
    </citation>
    <scope>NUCLEOTIDE SEQUENCE [LARGE SCALE GENOMIC DNA]</scope>
    <source>
        <strain evidence="2 3">18JY8-7</strain>
    </source>
</reference>
<dbReference type="GO" id="GO:0005886">
    <property type="term" value="C:plasma membrane"/>
    <property type="evidence" value="ECO:0007669"/>
    <property type="project" value="UniProtKB-SubCell"/>
</dbReference>
<keyword evidence="1" id="KW-0812">Transmembrane</keyword>
<name>A0A3G3JSW5_9BACL</name>